<keyword evidence="1" id="KW-0812">Transmembrane</keyword>
<sequence length="232" mass="26097">MENQTEVPPLACCSLKSKLMCVSAGLIVLIIVAIASFVLGRALPRGPEGTLRGTPTTAILPTPTPTPDETANWKTYTNEKYQFSIKYPSDWGEGNDLFLDKTNRVWRMVHMASTKDRAYVSGPPETRLGKGAELSIEVLATAESGGVLGAEVLLSDERAKVIKNFSILDSVPAIRSTFSHPKWLDTYTEVDFIKNRLLYRLTWHYAEEYKERFRENPESIFDQILSTFKFLD</sequence>
<name>A0A2H0WPY5_9BACT</name>
<protein>
    <recommendedName>
        <fullName evidence="4">PsbP C-terminal domain-containing protein</fullName>
    </recommendedName>
</protein>
<dbReference type="AlphaFoldDB" id="A0A2H0WPY5"/>
<evidence type="ECO:0000313" key="2">
    <source>
        <dbReference type="EMBL" id="PIS13969.1"/>
    </source>
</evidence>
<evidence type="ECO:0008006" key="4">
    <source>
        <dbReference type="Google" id="ProtNLM"/>
    </source>
</evidence>
<dbReference type="Proteomes" id="UP000230033">
    <property type="component" value="Unassembled WGS sequence"/>
</dbReference>
<gene>
    <name evidence="2" type="ORF">COT65_01365</name>
</gene>
<evidence type="ECO:0000313" key="3">
    <source>
        <dbReference type="Proteomes" id="UP000230033"/>
    </source>
</evidence>
<keyword evidence="1" id="KW-0472">Membrane</keyword>
<organism evidence="2 3">
    <name type="scientific">Candidatus Shapirobacteria bacterium CG09_land_8_20_14_0_10_47_13</name>
    <dbReference type="NCBI Taxonomy" id="1974481"/>
    <lineage>
        <taxon>Bacteria</taxon>
        <taxon>Candidatus Shapironibacteriota</taxon>
    </lineage>
</organism>
<dbReference type="Pfam" id="PF18933">
    <property type="entry name" value="PsbP_2"/>
    <property type="match status" value="1"/>
</dbReference>
<accession>A0A2H0WPY5</accession>
<evidence type="ECO:0000256" key="1">
    <source>
        <dbReference type="SAM" id="Phobius"/>
    </source>
</evidence>
<comment type="caution">
    <text evidence="2">The sequence shown here is derived from an EMBL/GenBank/DDBJ whole genome shotgun (WGS) entry which is preliminary data.</text>
</comment>
<dbReference type="EMBL" id="PEZJ01000018">
    <property type="protein sequence ID" value="PIS13969.1"/>
    <property type="molecule type" value="Genomic_DNA"/>
</dbReference>
<reference evidence="3" key="1">
    <citation type="submission" date="2017-09" db="EMBL/GenBank/DDBJ databases">
        <title>Depth-based differentiation of microbial function through sediment-hosted aquifers and enrichment of novel symbionts in the deep terrestrial subsurface.</title>
        <authorList>
            <person name="Probst A.J."/>
            <person name="Ladd B."/>
            <person name="Jarett J.K."/>
            <person name="Geller-Mcgrath D.E."/>
            <person name="Sieber C.M.K."/>
            <person name="Emerson J.B."/>
            <person name="Anantharaman K."/>
            <person name="Thomas B.C."/>
            <person name="Malmstrom R."/>
            <person name="Stieglmeier M."/>
            <person name="Klingl A."/>
            <person name="Woyke T."/>
            <person name="Ryan C.M."/>
            <person name="Banfield J.F."/>
        </authorList>
    </citation>
    <scope>NUCLEOTIDE SEQUENCE [LARGE SCALE GENOMIC DNA]</scope>
</reference>
<feature type="transmembrane region" description="Helical" evidence="1">
    <location>
        <begin position="24"/>
        <end position="43"/>
    </location>
</feature>
<proteinExistence type="predicted"/>
<keyword evidence="1" id="KW-1133">Transmembrane helix</keyword>